<feature type="compositionally biased region" description="Low complexity" evidence="1">
    <location>
        <begin position="57"/>
        <end position="75"/>
    </location>
</feature>
<dbReference type="EMBL" id="BKCJ010010340">
    <property type="protein sequence ID" value="GEU91141.1"/>
    <property type="molecule type" value="Genomic_DNA"/>
</dbReference>
<accession>A0A6L2NXW4</accession>
<reference evidence="2" key="1">
    <citation type="journal article" date="2019" name="Sci. Rep.">
        <title>Draft genome of Tanacetum cinerariifolium, the natural source of mosquito coil.</title>
        <authorList>
            <person name="Yamashiro T."/>
            <person name="Shiraishi A."/>
            <person name="Satake H."/>
            <person name="Nakayama K."/>
        </authorList>
    </citation>
    <scope>NUCLEOTIDE SEQUENCE</scope>
</reference>
<proteinExistence type="predicted"/>
<evidence type="ECO:0000313" key="2">
    <source>
        <dbReference type="EMBL" id="GEU91141.1"/>
    </source>
</evidence>
<comment type="caution">
    <text evidence="2">The sequence shown here is derived from an EMBL/GenBank/DDBJ whole genome shotgun (WGS) entry which is preliminary data.</text>
</comment>
<evidence type="ECO:0000256" key="1">
    <source>
        <dbReference type="SAM" id="MobiDB-lite"/>
    </source>
</evidence>
<protein>
    <submittedName>
        <fullName evidence="2">Uncharacterized protein</fullName>
    </submittedName>
</protein>
<gene>
    <name evidence="2" type="ORF">Tci_063119</name>
</gene>
<name>A0A6L2NXW4_TANCI</name>
<sequence>MLWRPHRQTPPLHHLHPPLRTIITIPNIKRPPSPCHYHLHRPPPPTTAAITNIITPYTTTAPPNTTSTAAAPSSSHHQGNTTKGALVLLSHHQGYVGFTQPPPRVRWFCSATTKGTLVLLSHHQGCVGFARPPPGVRLVLWLSPLGVRLVRCSTARKGAFGTVAR</sequence>
<feature type="region of interest" description="Disordered" evidence="1">
    <location>
        <begin position="57"/>
        <end position="80"/>
    </location>
</feature>
<dbReference type="AlphaFoldDB" id="A0A6L2NXW4"/>
<organism evidence="2">
    <name type="scientific">Tanacetum cinerariifolium</name>
    <name type="common">Dalmatian daisy</name>
    <name type="synonym">Chrysanthemum cinerariifolium</name>
    <dbReference type="NCBI Taxonomy" id="118510"/>
    <lineage>
        <taxon>Eukaryota</taxon>
        <taxon>Viridiplantae</taxon>
        <taxon>Streptophyta</taxon>
        <taxon>Embryophyta</taxon>
        <taxon>Tracheophyta</taxon>
        <taxon>Spermatophyta</taxon>
        <taxon>Magnoliopsida</taxon>
        <taxon>eudicotyledons</taxon>
        <taxon>Gunneridae</taxon>
        <taxon>Pentapetalae</taxon>
        <taxon>asterids</taxon>
        <taxon>campanulids</taxon>
        <taxon>Asterales</taxon>
        <taxon>Asteraceae</taxon>
        <taxon>Asteroideae</taxon>
        <taxon>Anthemideae</taxon>
        <taxon>Anthemidinae</taxon>
        <taxon>Tanacetum</taxon>
    </lineage>
</organism>